<evidence type="ECO:0000259" key="6">
    <source>
        <dbReference type="Pfam" id="PF14512"/>
    </source>
</evidence>
<name>A0A1I0DXJ5_9FIRM</name>
<dbReference type="EMBL" id="FOHU01000009">
    <property type="protein sequence ID" value="SET36591.1"/>
    <property type="molecule type" value="Genomic_DNA"/>
</dbReference>
<dbReference type="STRING" id="426128.SAMN05660297_02164"/>
<evidence type="ECO:0000313" key="8">
    <source>
        <dbReference type="Proteomes" id="UP000199568"/>
    </source>
</evidence>
<comment type="cofactor">
    <cofactor evidence="1">
        <name>FMN</name>
        <dbReference type="ChEBI" id="CHEBI:58210"/>
    </cofactor>
</comment>
<comment type="similarity">
    <text evidence="2">Belongs to the nitroreductase family.</text>
</comment>
<protein>
    <submittedName>
        <fullName evidence="7">Nitroreductase family protein</fullName>
    </submittedName>
</protein>
<dbReference type="AlphaFoldDB" id="A0A1I0DXJ5"/>
<organism evidence="7 8">
    <name type="scientific">Natronincola peptidivorans</name>
    <dbReference type="NCBI Taxonomy" id="426128"/>
    <lineage>
        <taxon>Bacteria</taxon>
        <taxon>Bacillati</taxon>
        <taxon>Bacillota</taxon>
        <taxon>Clostridia</taxon>
        <taxon>Peptostreptococcales</taxon>
        <taxon>Natronincolaceae</taxon>
        <taxon>Natronincola</taxon>
    </lineage>
</organism>
<keyword evidence="4" id="KW-0288">FMN</keyword>
<evidence type="ECO:0000256" key="1">
    <source>
        <dbReference type="ARBA" id="ARBA00001917"/>
    </source>
</evidence>
<accession>A0A1I0DXJ5</accession>
<keyword evidence="3" id="KW-0285">Flavoprotein</keyword>
<evidence type="ECO:0000256" key="4">
    <source>
        <dbReference type="ARBA" id="ARBA00022643"/>
    </source>
</evidence>
<evidence type="ECO:0000256" key="5">
    <source>
        <dbReference type="ARBA" id="ARBA00023002"/>
    </source>
</evidence>
<dbReference type="Proteomes" id="UP000199568">
    <property type="component" value="Unassembled WGS sequence"/>
</dbReference>
<dbReference type="Pfam" id="PF14512">
    <property type="entry name" value="TM1586_NiRdase"/>
    <property type="match status" value="1"/>
</dbReference>
<dbReference type="GO" id="GO:0016491">
    <property type="term" value="F:oxidoreductase activity"/>
    <property type="evidence" value="ECO:0007669"/>
    <property type="project" value="UniProtKB-KW"/>
</dbReference>
<dbReference type="CDD" id="cd02062">
    <property type="entry name" value="Nitro_FMN_reductase"/>
    <property type="match status" value="1"/>
</dbReference>
<dbReference type="SUPFAM" id="SSF55469">
    <property type="entry name" value="FMN-dependent nitroreductase-like"/>
    <property type="match status" value="2"/>
</dbReference>
<dbReference type="InterPro" id="IPR029478">
    <property type="entry name" value="TM1586_NiRdase"/>
</dbReference>
<dbReference type="RefSeq" id="WP_090443587.1">
    <property type="nucleotide sequence ID" value="NZ_FOHU01000009.1"/>
</dbReference>
<sequence length="271" mass="31429">MRFTSLVEDMKTIRDFKKVVVDKSLIEEVMGTDNDIRGIIEDSNDSVVFIENGKMFYQTLVGGAGYYGKIIEAPHYLAIVSDVYPHHKENSGYIMEWLRVKAWRLGLGTCWLSIEDEKELKNYLRIKEEQEVVALIAIGHPYKGIFKTDVSPKSSRMGIEDLVYLKGWKNPCKIEYLDSRGLTNIFYYAKFAPSWGNNQPWRFIIDGEKVFLVIDREEKSSGIDRGIIMLYFEKAAHEEGFTGKWNLDIEENLEDKYNIPQNHKIIACYNL</sequence>
<dbReference type="Gene3D" id="3.40.109.30">
    <property type="entry name" value="putative nitroreductase (tm1586), domain 2"/>
    <property type="match status" value="1"/>
</dbReference>
<evidence type="ECO:0000256" key="2">
    <source>
        <dbReference type="ARBA" id="ARBA00007118"/>
    </source>
</evidence>
<gene>
    <name evidence="7" type="ORF">SAMN05660297_02164</name>
</gene>
<feature type="domain" description="Putative nitroreductase TM1586" evidence="6">
    <location>
        <begin position="8"/>
        <end position="236"/>
    </location>
</feature>
<dbReference type="PANTHER" id="PTHR43673">
    <property type="entry name" value="NAD(P)H NITROREDUCTASE YDGI-RELATED"/>
    <property type="match status" value="1"/>
</dbReference>
<dbReference type="PANTHER" id="PTHR43673:SF2">
    <property type="entry name" value="NITROREDUCTASE"/>
    <property type="match status" value="1"/>
</dbReference>
<dbReference type="InterPro" id="IPR000415">
    <property type="entry name" value="Nitroreductase-like"/>
</dbReference>
<keyword evidence="8" id="KW-1185">Reference proteome</keyword>
<dbReference type="OrthoDB" id="9814075at2"/>
<reference evidence="7 8" key="1">
    <citation type="submission" date="2016-10" db="EMBL/GenBank/DDBJ databases">
        <authorList>
            <person name="de Groot N.N."/>
        </authorList>
    </citation>
    <scope>NUCLEOTIDE SEQUENCE [LARGE SCALE GENOMIC DNA]</scope>
    <source>
        <strain evidence="7 8">DSM 18979</strain>
    </source>
</reference>
<evidence type="ECO:0000256" key="3">
    <source>
        <dbReference type="ARBA" id="ARBA00022630"/>
    </source>
</evidence>
<keyword evidence="5" id="KW-0560">Oxidoreductase</keyword>
<dbReference type="Gene3D" id="3.40.109.10">
    <property type="entry name" value="NADH Oxidase"/>
    <property type="match status" value="1"/>
</dbReference>
<evidence type="ECO:0000313" key="7">
    <source>
        <dbReference type="EMBL" id="SET36591.1"/>
    </source>
</evidence>
<proteinExistence type="inferred from homology"/>